<sequence>MGKSGKERRAIMRDYLETHDLDSAQSPLKYDLHKYASYLEKHHLDAKNVKPEILEKFRIQ</sequence>
<name>A0ABV1HQK3_9FIRM</name>
<evidence type="ECO:0000313" key="2">
    <source>
        <dbReference type="Proteomes" id="UP001437460"/>
    </source>
</evidence>
<evidence type="ECO:0000313" key="1">
    <source>
        <dbReference type="EMBL" id="MEQ2564604.1"/>
    </source>
</evidence>
<accession>A0ABV1HQK3</accession>
<organism evidence="1 2">
    <name type="scientific">Ventrimonas faecis</name>
    <dbReference type="NCBI Taxonomy" id="3133170"/>
    <lineage>
        <taxon>Bacteria</taxon>
        <taxon>Bacillati</taxon>
        <taxon>Bacillota</taxon>
        <taxon>Clostridia</taxon>
        <taxon>Lachnospirales</taxon>
        <taxon>Lachnospiraceae</taxon>
        <taxon>Ventrimonas</taxon>
    </lineage>
</organism>
<gene>
    <name evidence="1" type="ORF">WMO41_15775</name>
</gene>
<proteinExistence type="predicted"/>
<dbReference type="EMBL" id="JBBMFJ010000068">
    <property type="protein sequence ID" value="MEQ2564604.1"/>
    <property type="molecule type" value="Genomic_DNA"/>
</dbReference>
<reference evidence="1 2" key="1">
    <citation type="submission" date="2024-03" db="EMBL/GenBank/DDBJ databases">
        <title>Human intestinal bacterial collection.</title>
        <authorList>
            <person name="Pauvert C."/>
            <person name="Hitch T.C.A."/>
            <person name="Clavel T."/>
        </authorList>
    </citation>
    <scope>NUCLEOTIDE SEQUENCE [LARGE SCALE GENOMIC DNA]</scope>
    <source>
        <strain evidence="1 2">CLA-AP-H27</strain>
    </source>
</reference>
<protein>
    <submittedName>
        <fullName evidence="1">Uncharacterized protein</fullName>
    </submittedName>
</protein>
<dbReference type="Proteomes" id="UP001437460">
    <property type="component" value="Unassembled WGS sequence"/>
</dbReference>
<comment type="caution">
    <text evidence="1">The sequence shown here is derived from an EMBL/GenBank/DDBJ whole genome shotgun (WGS) entry which is preliminary data.</text>
</comment>
<keyword evidence="2" id="KW-1185">Reference proteome</keyword>
<dbReference type="RefSeq" id="WP_349230588.1">
    <property type="nucleotide sequence ID" value="NZ_JBBMFJ010000068.1"/>
</dbReference>